<dbReference type="InterPro" id="IPR002789">
    <property type="entry name" value="HerA_central"/>
</dbReference>
<feature type="compositionally biased region" description="Basic and acidic residues" evidence="1">
    <location>
        <begin position="1383"/>
        <end position="1398"/>
    </location>
</feature>
<reference evidence="3 4" key="1">
    <citation type="submission" date="2020-07" db="EMBL/GenBank/DDBJ databases">
        <title>Organ Donor 1.</title>
        <authorList>
            <person name="Marsh A.J."/>
            <person name="Azcarate-Peril M.A."/>
        </authorList>
    </citation>
    <scope>NUCLEOTIDE SEQUENCE [LARGE SCALE GENOMIC DNA]</scope>
    <source>
        <strain evidence="3 4">AMC0717</strain>
    </source>
</reference>
<dbReference type="Pfam" id="PF01935">
    <property type="entry name" value="DUF87"/>
    <property type="match status" value="1"/>
</dbReference>
<proteinExistence type="predicted"/>
<dbReference type="PANTHER" id="PTHR30121">
    <property type="entry name" value="UNCHARACTERIZED PROTEIN YJGR-RELATED"/>
    <property type="match status" value="1"/>
</dbReference>
<dbReference type="RefSeq" id="WP_180493288.1">
    <property type="nucleotide sequence ID" value="NZ_JACCKS010000008.1"/>
</dbReference>
<feature type="domain" description="Helicase HerA central" evidence="2">
    <location>
        <begin position="1404"/>
        <end position="1624"/>
    </location>
</feature>
<protein>
    <submittedName>
        <fullName evidence="3">DUF87 domain-containing protein</fullName>
    </submittedName>
</protein>
<gene>
    <name evidence="3" type="ORF">H0N91_08385</name>
</gene>
<dbReference type="Gene3D" id="3.40.50.300">
    <property type="entry name" value="P-loop containing nucleotide triphosphate hydrolases"/>
    <property type="match status" value="2"/>
</dbReference>
<evidence type="ECO:0000259" key="2">
    <source>
        <dbReference type="Pfam" id="PF01935"/>
    </source>
</evidence>
<comment type="caution">
    <text evidence="3">The sequence shown here is derived from an EMBL/GenBank/DDBJ whole genome shotgun (WGS) entry which is preliminary data.</text>
</comment>
<sequence>MNYITNQIVELVTLREPEASGETMILINGFENLGVYNQIARLITYAYKLRPLSVDIKLAGKKWLSLREDSDTTTVQSMLQNNWVAETESVTYYRNLHTSNILVLMGTEDEEDTGGLKNCFTITPESLLKNIGGNYANVFKKCFNYSLSDADVKCINHMYKCLFEFVASDICKLSSCADKWEDSFDTFEDFIGEYFNSLQEWGLPHRSLDVLKRKQVEKAGNFLRPEYQFISRKLFSKLSKAQYNNFVKKLKTYDEENKKYSSSWDGWNSQGFDDYQEFCSVFLAFARGENVSANKQKLLALDYSVVDEILNIKLKKEVKTVVHENSVTGDPLHAFASAFLTLLKEGKRWKIDTISRVDYEFVQAEIVTGYTDADDLEKKEQLRSVWENICIHANGVLDFVNQPDWNYNGDSVEISCANEDFFAIDQVAQNIEGIVKTASENNTLSKIKFVVKCYDAMNNVITYFDSTKNSEEELELQFCWKFRNESGWLYDFGDIVRQDFSKCDGSKVIPLGVFNKIRTSMVVKSEEEFFDLYEEADIDYRFNLLDYIKERTKTAKPGSPLLIYRVLFEDLGEKFCVLTKRMGEKGFYKCIGSDAVNAFVKAYNKLATKILEESFPENQLWIMDAFIHAFNLEGSTSFLMDDEDTECSIVPPWHPATIQKLCDQKRFIVDGLYDAWSVYDTSAKKLNVEDTTAELYRTTEIQSAVDLFPAASADYLGIIGAYGAYSVYGNSNKTHEVKARVKDLIKKEAIYDDDFNKSEFTRMSDDSQMIYDVLKDYIKALPSAKYSMNLVFVNPTELQPIIAAVYHYTEELRKENEEQIISIKMTILVKPENKGGRNYLAYWMDDYFAQNNNVYIRTYLNEWTSKSELDRLLNPNNDIVFNMDLLHVNTFSFIPNYDIYTSLASDCRFPIVYKPSPLSKTSKKRRIELSQPQFSAAFNHTQVVRYRRNAEIVPTTQYIAVRESSLEKETQSIINLLHKKSYWVVCVDRVMDGALLKNNTEGEYSIIGFSTGKGTYGQYNLTITARNSILDTVKKRLANRLYQLFHWKKDVIDDVVGKVINEASCLDGISLLSAINQRDNNVNEFMAYVLTSMREKKKDAESALRIIVHLDSYKHWFSNEDDSSSRPDFLMLSVIPSDDEELKLEATVIECKISSFSKASAHIAKAKMQVLHGLEQLQRVFDPKSDSIERRYWFSQLYRALVFAQVTFTDNSEEFGDLSSKLRAVLDGKFSIEWNGEVLGYWFDMQGSQEVLETTPENINVYNIPQLVIQGILSGQESSEFVNIIERDIAPCDEDDCNESTSLEEAALRELEEMNSRSRKKFLEKKLPTNIEDSISDEVSQDSSVPENAESDVKRSDDKEVSDSEVDREDNKPSNDNVSQVEDENKPEIEGEKEKTLESTRVNIGTDRSGNNVYWEFGNSQLANRHLLITGTSGQGKTYSIQTMLYEISKANVSTVIFDYTEGFRPDQLEKKFLEKMDGRIVNKVVYFEGVPINPFKRNEIEVAGMKAPEKIADVAQRIANILTHVYSFGEQQFAAVFDACRVGLEKYGDAMNMQLLEKELNESSNKSAKSVVSKMAPFFHSVEFTGDNFEWKDVLYDDEGTVTIFQLTNFVRDIQVIITEFLLWDMWHYTKKYGSKDKPFTVVLDEAQNLSHSLSSPSGMILTEGRKFGWSAWYATQSLKILSEDEIVRLMQSAFKLYFKPTDEEIVAMAKQLNPTDFNEWRAPLTNLKKGQCIVVGSRIQKDGKFGIGRPTITNVTPFENRD</sequence>
<dbReference type="EMBL" id="JACCKS010000008">
    <property type="protein sequence ID" value="NZA38161.1"/>
    <property type="molecule type" value="Genomic_DNA"/>
</dbReference>
<dbReference type="SUPFAM" id="SSF52540">
    <property type="entry name" value="P-loop containing nucleoside triphosphate hydrolases"/>
    <property type="match status" value="1"/>
</dbReference>
<organism evidence="3 4">
    <name type="scientific">Eubacterium callanderi</name>
    <dbReference type="NCBI Taxonomy" id="53442"/>
    <lineage>
        <taxon>Bacteria</taxon>
        <taxon>Bacillati</taxon>
        <taxon>Bacillota</taxon>
        <taxon>Clostridia</taxon>
        <taxon>Eubacteriales</taxon>
        <taxon>Eubacteriaceae</taxon>
        <taxon>Eubacterium</taxon>
    </lineage>
</organism>
<dbReference type="InterPro" id="IPR051162">
    <property type="entry name" value="T4SS_component"/>
</dbReference>
<evidence type="ECO:0000256" key="1">
    <source>
        <dbReference type="SAM" id="MobiDB-lite"/>
    </source>
</evidence>
<name>A0A853JLS2_9FIRM</name>
<evidence type="ECO:0000313" key="4">
    <source>
        <dbReference type="Proteomes" id="UP000586254"/>
    </source>
</evidence>
<dbReference type="Proteomes" id="UP000586254">
    <property type="component" value="Unassembled WGS sequence"/>
</dbReference>
<evidence type="ECO:0000313" key="3">
    <source>
        <dbReference type="EMBL" id="NZA38161.1"/>
    </source>
</evidence>
<feature type="region of interest" description="Disordered" evidence="1">
    <location>
        <begin position="1333"/>
        <end position="1405"/>
    </location>
</feature>
<dbReference type="InterPro" id="IPR027417">
    <property type="entry name" value="P-loop_NTPase"/>
</dbReference>
<accession>A0A853JLS2</accession>
<feature type="compositionally biased region" description="Basic and acidic residues" evidence="1">
    <location>
        <begin position="1351"/>
        <end position="1362"/>
    </location>
</feature>
<dbReference type="PANTHER" id="PTHR30121:SF6">
    <property type="entry name" value="SLR6007 PROTEIN"/>
    <property type="match status" value="1"/>
</dbReference>